<dbReference type="Pfam" id="PF19437">
    <property type="entry name" value="VCIP135_N"/>
    <property type="match status" value="1"/>
</dbReference>
<feature type="region of interest" description="Disordered" evidence="7">
    <location>
        <begin position="794"/>
        <end position="827"/>
    </location>
</feature>
<organism evidence="9 10">
    <name type="scientific">Tegillarca granosa</name>
    <name type="common">Malaysian cockle</name>
    <name type="synonym">Anadara granosa</name>
    <dbReference type="NCBI Taxonomy" id="220873"/>
    <lineage>
        <taxon>Eukaryota</taxon>
        <taxon>Metazoa</taxon>
        <taxon>Spiralia</taxon>
        <taxon>Lophotrochozoa</taxon>
        <taxon>Mollusca</taxon>
        <taxon>Bivalvia</taxon>
        <taxon>Autobranchia</taxon>
        <taxon>Pteriomorphia</taxon>
        <taxon>Arcoida</taxon>
        <taxon>Arcoidea</taxon>
        <taxon>Arcidae</taxon>
        <taxon>Tegillarca</taxon>
    </lineage>
</organism>
<evidence type="ECO:0000313" key="9">
    <source>
        <dbReference type="EMBL" id="KAJ8299152.1"/>
    </source>
</evidence>
<feature type="region of interest" description="Disordered" evidence="7">
    <location>
        <begin position="1081"/>
        <end position="1109"/>
    </location>
</feature>
<sequence>MQRTSRKRSEDSYKVLCGTCPDEQCHAKLFFPAYDKSVECTSCGQRHEKTSLLNIAEVTNPSVALHNILKNILLGNVKPKKGPDNVKVLGLSNYVCKLISPILTHYGMDKKTGKAKLLTELSQAEIFDCGKILGDRAFIIEEENLDVVGYGRDRSGSTKYLADTLNVINEINGGQECLVPIHADGDGHCLVHAISRSLVGRELFWHALRLNLMNHLKTNLEKYKAHFKDFVDSCEWEGIINECDPDFLPADGEPLGLRNIHVFGLANVLRRPIILLDSLSGIKSSADYSGIFLPAMVPPEDCRVKDGFMNKPLCIAWSSFGRNHYIPMVGVKGRPLPKLPRYMIQKAWGMPSTLIDKYLDFDTDGCCYIGGDKCLNDKYIRQLVTAMEEVFIEKYGVQPQLVADNSIREKRLYRCLTCEALTEYHLPPEWFRNGGSLYNLAKQTHGDLKSDKKYSFPFQGVICTYNDKEDILVPDMSKCKLSRCTFCQGIQYINGDRTSTRTTSGKCACGFKHYWDGKEYDNLPEVFPISLEWNGKVVGEKVVWFQYETDPSLNSNVFEVAHKLVQKHFPGEFGSERLVQRVVDTILRQTETKKMETEESEGSEASGYQDPVWSPESPSKIILTGYKQKTLHKEELMKSEAEKQVKQQTIVQAPKHQQKKSGDIVYTSGPKSSPRRTKSLDSADSTSRDHHNAVVFSMETKPKSKSTNEKRVRIATSDGKQMMMTLTSEVTFHDLQNLIADKVGVPAERQRIRLGFPPKEVKPPPDDEADPYIALQHGDKITLEILPDPITKKMDDSMKKSGTDHSKQKTGKFSAMSASPRTRGSWSSFEEDAHTSSAENLLQSLREAQDATDSLDSAIASLAIMSTITGKDLWTYVQTMPHLFSVGGLFYKQVERDLGLVDGKHCQLPALPGKVISRYCSFINYKQSTNSYIFKNSVKMKRMLPQESYTYIHCSRHKFGCKIYSNNIFIESALNFLYILKDTKVKVFRYNGTEGRLELCLEPFGHFPIEPNVEIKAKESVQFAKGDNARFGSSGAISKGSKHTAFTGQGHSLRQAEVERMPTDIPDNSSHHHARKLHSLCDPARHQDSIAEDPGAEEEEEANMREEKASSVTLMKDYTIPMEDSHRLSSIPEESSSPVYQRLGPGFSVLDQEKVNTSNENIQMFKDLAESIEKTMNEDIALIDQEFLILWLAGDIHCGVFLSMERIDSNEEIRRNSLRLQSTEEPSSSDMITECQTGTFNAGFVDNVFSNKDDSKTQNEKMMVIKLQRVKTQEGISKNEVSYDCDDSVSGGVKPSESNTDSMEMGTESHDNNVAVTTSSSEIVENMDS</sequence>
<reference evidence="9 10" key="1">
    <citation type="submission" date="2022-12" db="EMBL/GenBank/DDBJ databases">
        <title>Chromosome-level genome of Tegillarca granosa.</title>
        <authorList>
            <person name="Kim J."/>
        </authorList>
    </citation>
    <scope>NUCLEOTIDE SEQUENCE [LARGE SCALE GENOMIC DNA]</scope>
    <source>
        <strain evidence="9">Teg-2019</strain>
        <tissue evidence="9">Adductor muscle</tissue>
    </source>
</reference>
<feature type="compositionally biased region" description="Basic and acidic residues" evidence="7">
    <location>
        <begin position="794"/>
        <end position="807"/>
    </location>
</feature>
<evidence type="ECO:0000256" key="3">
    <source>
        <dbReference type="ARBA" id="ARBA00022670"/>
    </source>
</evidence>
<feature type="region of interest" description="Disordered" evidence="7">
    <location>
        <begin position="1034"/>
        <end position="1053"/>
    </location>
</feature>
<comment type="catalytic activity">
    <reaction evidence="1">
        <text>Thiol-dependent hydrolysis of ester, thioester, amide, peptide and isopeptide bonds formed by the C-terminal Gly of ubiquitin (a 76-residue protein attached to proteins as an intracellular targeting signal).</text>
        <dbReference type="EC" id="3.4.19.12"/>
    </reaction>
</comment>
<feature type="compositionally biased region" description="Polar residues" evidence="7">
    <location>
        <begin position="816"/>
        <end position="827"/>
    </location>
</feature>
<dbReference type="PANTHER" id="PTHR14843">
    <property type="entry name" value="DEUBIQUITINATING PROTEIN VCIP135"/>
    <property type="match status" value="1"/>
</dbReference>
<comment type="caution">
    <text evidence="9">The sequence shown here is derived from an EMBL/GenBank/DDBJ whole genome shotgun (WGS) entry which is preliminary data.</text>
</comment>
<evidence type="ECO:0000256" key="6">
    <source>
        <dbReference type="ARBA" id="ARBA00022807"/>
    </source>
</evidence>
<feature type="compositionally biased region" description="Basic and acidic residues" evidence="7">
    <location>
        <begin position="678"/>
        <end position="692"/>
    </location>
</feature>
<evidence type="ECO:0000256" key="7">
    <source>
        <dbReference type="SAM" id="MobiDB-lite"/>
    </source>
</evidence>
<dbReference type="PANTHER" id="PTHR14843:SF2">
    <property type="entry name" value="DEUBIQUITINATING PROTEIN VCPIP1"/>
    <property type="match status" value="1"/>
</dbReference>
<dbReference type="CDD" id="cd17059">
    <property type="entry name" value="Ubl_OTU1"/>
    <property type="match status" value="1"/>
</dbReference>
<evidence type="ECO:0000256" key="1">
    <source>
        <dbReference type="ARBA" id="ARBA00000707"/>
    </source>
</evidence>
<feature type="compositionally biased region" description="Basic and acidic residues" evidence="7">
    <location>
        <begin position="700"/>
        <end position="710"/>
    </location>
</feature>
<accession>A0ABQ9E1K7</accession>
<dbReference type="Gene3D" id="3.10.20.90">
    <property type="entry name" value="Phosphatidylinositol 3-kinase Catalytic Subunit, Chain A, domain 1"/>
    <property type="match status" value="1"/>
</dbReference>
<evidence type="ECO:0000256" key="2">
    <source>
        <dbReference type="ARBA" id="ARBA00012759"/>
    </source>
</evidence>
<dbReference type="CDD" id="cd22769">
    <property type="entry name" value="OTU_VCIP135"/>
    <property type="match status" value="1"/>
</dbReference>
<dbReference type="InterPro" id="IPR048857">
    <property type="entry name" value="OTU1_Ubl"/>
</dbReference>
<dbReference type="InterPro" id="IPR045827">
    <property type="entry name" value="VCPIP1_N"/>
</dbReference>
<name>A0ABQ9E1K7_TEGGR</name>
<dbReference type="Proteomes" id="UP001217089">
    <property type="component" value="Unassembled WGS sequence"/>
</dbReference>
<keyword evidence="6" id="KW-0788">Thiol protease</keyword>
<dbReference type="PROSITE" id="PS50802">
    <property type="entry name" value="OTU"/>
    <property type="match status" value="1"/>
</dbReference>
<dbReference type="InterPro" id="IPR039087">
    <property type="entry name" value="VCPIP1"/>
</dbReference>
<feature type="compositionally biased region" description="Polar residues" evidence="7">
    <location>
        <begin position="1312"/>
        <end position="1329"/>
    </location>
</feature>
<dbReference type="Pfam" id="PF02338">
    <property type="entry name" value="OTU"/>
    <property type="match status" value="1"/>
</dbReference>
<dbReference type="SUPFAM" id="SSF54236">
    <property type="entry name" value="Ubiquitin-like"/>
    <property type="match status" value="1"/>
</dbReference>
<dbReference type="EC" id="3.4.19.12" evidence="2"/>
<feature type="region of interest" description="Disordered" evidence="7">
    <location>
        <begin position="590"/>
        <end position="616"/>
    </location>
</feature>
<keyword evidence="5" id="KW-0378">Hydrolase</keyword>
<evidence type="ECO:0000256" key="4">
    <source>
        <dbReference type="ARBA" id="ARBA00022786"/>
    </source>
</evidence>
<feature type="region of interest" description="Disordered" evidence="7">
    <location>
        <begin position="645"/>
        <end position="710"/>
    </location>
</feature>
<protein>
    <recommendedName>
        <fullName evidence="2">ubiquitinyl hydrolase 1</fullName>
        <ecNumber evidence="2">3.4.19.12</ecNumber>
    </recommendedName>
</protein>
<keyword evidence="4" id="KW-0833">Ubl conjugation pathway</keyword>
<dbReference type="InterPro" id="IPR003323">
    <property type="entry name" value="OTU_dom"/>
</dbReference>
<feature type="region of interest" description="Disordered" evidence="7">
    <location>
        <begin position="1282"/>
        <end position="1329"/>
    </location>
</feature>
<feature type="domain" description="OTU" evidence="8">
    <location>
        <begin position="178"/>
        <end position="331"/>
    </location>
</feature>
<dbReference type="EMBL" id="JARBDR010000921">
    <property type="protein sequence ID" value="KAJ8299152.1"/>
    <property type="molecule type" value="Genomic_DNA"/>
</dbReference>
<dbReference type="Pfam" id="PF21403">
    <property type="entry name" value="OTU1_UBXL"/>
    <property type="match status" value="1"/>
</dbReference>
<evidence type="ECO:0000259" key="8">
    <source>
        <dbReference type="PROSITE" id="PS50802"/>
    </source>
</evidence>
<keyword evidence="3" id="KW-0645">Protease</keyword>
<evidence type="ECO:0000313" key="10">
    <source>
        <dbReference type="Proteomes" id="UP001217089"/>
    </source>
</evidence>
<evidence type="ECO:0000256" key="5">
    <source>
        <dbReference type="ARBA" id="ARBA00022801"/>
    </source>
</evidence>
<proteinExistence type="predicted"/>
<feature type="compositionally biased region" description="Acidic residues" evidence="7">
    <location>
        <begin position="1090"/>
        <end position="1101"/>
    </location>
</feature>
<gene>
    <name evidence="9" type="ORF">KUTeg_023212</name>
</gene>
<keyword evidence="10" id="KW-1185">Reference proteome</keyword>
<dbReference type="InterPro" id="IPR029071">
    <property type="entry name" value="Ubiquitin-like_domsf"/>
</dbReference>